<proteinExistence type="inferred from homology"/>
<dbReference type="OrthoDB" id="426386at2759"/>
<dbReference type="PANTHER" id="PTHR13194:SF19">
    <property type="entry name" value="NAD(P)-BINDING ROSSMANN-FOLD SUPERFAMILY PROTEIN"/>
    <property type="match status" value="1"/>
</dbReference>
<dbReference type="InterPro" id="IPR008979">
    <property type="entry name" value="Galactose-bd-like_sf"/>
</dbReference>
<dbReference type="GO" id="GO:0010257">
    <property type="term" value="P:NADH dehydrogenase complex assembly"/>
    <property type="evidence" value="ECO:0007669"/>
    <property type="project" value="TreeGrafter"/>
</dbReference>
<dbReference type="GO" id="GO:0051082">
    <property type="term" value="F:unfolded protein binding"/>
    <property type="evidence" value="ECO:0007669"/>
    <property type="project" value="TreeGrafter"/>
</dbReference>
<dbReference type="Pfam" id="PF08547">
    <property type="entry name" value="CIA30"/>
    <property type="match status" value="1"/>
</dbReference>
<feature type="region of interest" description="Disordered" evidence="2">
    <location>
        <begin position="99"/>
        <end position="121"/>
    </location>
</feature>
<dbReference type="AlphaFoldDB" id="A0A3N4I6B0"/>
<evidence type="ECO:0000313" key="4">
    <source>
        <dbReference type="EMBL" id="RPA79701.1"/>
    </source>
</evidence>
<protein>
    <submittedName>
        <fullName evidence="4">NADH:ubiquinone oxidoreductase complex I intermediate-associated protein 30</fullName>
    </submittedName>
</protein>
<dbReference type="PANTHER" id="PTHR13194">
    <property type="entry name" value="COMPLEX I INTERMEDIATE-ASSOCIATED PROTEIN 30"/>
    <property type="match status" value="1"/>
</dbReference>
<keyword evidence="5" id="KW-1185">Reference proteome</keyword>
<organism evidence="4 5">
    <name type="scientific">Ascobolus immersus RN42</name>
    <dbReference type="NCBI Taxonomy" id="1160509"/>
    <lineage>
        <taxon>Eukaryota</taxon>
        <taxon>Fungi</taxon>
        <taxon>Dikarya</taxon>
        <taxon>Ascomycota</taxon>
        <taxon>Pezizomycotina</taxon>
        <taxon>Pezizomycetes</taxon>
        <taxon>Pezizales</taxon>
        <taxon>Ascobolaceae</taxon>
        <taxon>Ascobolus</taxon>
    </lineage>
</organism>
<comment type="similarity">
    <text evidence="1">Belongs to the CIA30 family.</text>
</comment>
<sequence length="214" mass="23771">MWITKLYPPFTPPWVPQTDQLRGGSSTAHCKINPSTGSMTFSGTLDTQTLGGAGFTSLITPSPIDLNLYDADGLYLNILRVEGGMMYSFVIKNAIPEETSDEQREAQRLRYGEKEGKKGNGRSTVSFEARFLPTKTGQMRIGWECFKPYYRGRKVEPTPERPEVPKMDLVNVRRMGIMVRSFFGKQDGSFVVEVGEIGTYAGDEGQLFGGCCVV</sequence>
<keyword evidence="4" id="KW-0830">Ubiquinone</keyword>
<evidence type="ECO:0000313" key="5">
    <source>
        <dbReference type="Proteomes" id="UP000275078"/>
    </source>
</evidence>
<feature type="compositionally biased region" description="Basic and acidic residues" evidence="2">
    <location>
        <begin position="101"/>
        <end position="118"/>
    </location>
</feature>
<reference evidence="4 5" key="1">
    <citation type="journal article" date="2018" name="Nat. Ecol. Evol.">
        <title>Pezizomycetes genomes reveal the molecular basis of ectomycorrhizal truffle lifestyle.</title>
        <authorList>
            <person name="Murat C."/>
            <person name="Payen T."/>
            <person name="Noel B."/>
            <person name="Kuo A."/>
            <person name="Morin E."/>
            <person name="Chen J."/>
            <person name="Kohler A."/>
            <person name="Krizsan K."/>
            <person name="Balestrini R."/>
            <person name="Da Silva C."/>
            <person name="Montanini B."/>
            <person name="Hainaut M."/>
            <person name="Levati E."/>
            <person name="Barry K.W."/>
            <person name="Belfiori B."/>
            <person name="Cichocki N."/>
            <person name="Clum A."/>
            <person name="Dockter R.B."/>
            <person name="Fauchery L."/>
            <person name="Guy J."/>
            <person name="Iotti M."/>
            <person name="Le Tacon F."/>
            <person name="Lindquist E.A."/>
            <person name="Lipzen A."/>
            <person name="Malagnac F."/>
            <person name="Mello A."/>
            <person name="Molinier V."/>
            <person name="Miyauchi S."/>
            <person name="Poulain J."/>
            <person name="Riccioni C."/>
            <person name="Rubini A."/>
            <person name="Sitrit Y."/>
            <person name="Splivallo R."/>
            <person name="Traeger S."/>
            <person name="Wang M."/>
            <person name="Zifcakova L."/>
            <person name="Wipf D."/>
            <person name="Zambonelli A."/>
            <person name="Paolocci F."/>
            <person name="Nowrousian M."/>
            <person name="Ottonello S."/>
            <person name="Baldrian P."/>
            <person name="Spatafora J.W."/>
            <person name="Henrissat B."/>
            <person name="Nagy L.G."/>
            <person name="Aury J.M."/>
            <person name="Wincker P."/>
            <person name="Grigoriev I.V."/>
            <person name="Bonfante P."/>
            <person name="Martin F.M."/>
        </authorList>
    </citation>
    <scope>NUCLEOTIDE SEQUENCE [LARGE SCALE GENOMIC DNA]</scope>
    <source>
        <strain evidence="4 5">RN42</strain>
    </source>
</reference>
<evidence type="ECO:0000259" key="3">
    <source>
        <dbReference type="Pfam" id="PF08547"/>
    </source>
</evidence>
<accession>A0A3N4I6B0</accession>
<evidence type="ECO:0000256" key="2">
    <source>
        <dbReference type="SAM" id="MobiDB-lite"/>
    </source>
</evidence>
<dbReference type="InterPro" id="IPR013857">
    <property type="entry name" value="NADH-UbQ_OxRdtase-assoc_prot30"/>
</dbReference>
<evidence type="ECO:0000256" key="1">
    <source>
        <dbReference type="ARBA" id="ARBA00007884"/>
    </source>
</evidence>
<dbReference type="InterPro" id="IPR039131">
    <property type="entry name" value="NDUFAF1"/>
</dbReference>
<dbReference type="STRING" id="1160509.A0A3N4I6B0"/>
<gene>
    <name evidence="4" type="ORF">BJ508DRAFT_415835</name>
</gene>
<dbReference type="SUPFAM" id="SSF49785">
    <property type="entry name" value="Galactose-binding domain-like"/>
    <property type="match status" value="1"/>
</dbReference>
<name>A0A3N4I6B0_ASCIM</name>
<dbReference type="EMBL" id="ML119696">
    <property type="protein sequence ID" value="RPA79701.1"/>
    <property type="molecule type" value="Genomic_DNA"/>
</dbReference>
<dbReference type="Proteomes" id="UP000275078">
    <property type="component" value="Unassembled WGS sequence"/>
</dbReference>
<feature type="domain" description="NADH:ubiquinone oxidoreductase intermediate-associated protein 30" evidence="3">
    <location>
        <begin position="14"/>
        <end position="194"/>
    </location>
</feature>